<dbReference type="EMBL" id="VUNE01000004">
    <property type="protein sequence ID" value="MST62985.1"/>
    <property type="molecule type" value="Genomic_DNA"/>
</dbReference>
<evidence type="ECO:0000259" key="8">
    <source>
        <dbReference type="Pfam" id="PF02687"/>
    </source>
</evidence>
<gene>
    <name evidence="9" type="ORF">FYJ71_08380</name>
</gene>
<keyword evidence="2" id="KW-1003">Cell membrane</keyword>
<feature type="transmembrane region" description="Helical" evidence="7">
    <location>
        <begin position="262"/>
        <end position="286"/>
    </location>
</feature>
<dbReference type="Pfam" id="PF02687">
    <property type="entry name" value="FtsX"/>
    <property type="match status" value="2"/>
</dbReference>
<feature type="transmembrane region" description="Helical" evidence="7">
    <location>
        <begin position="307"/>
        <end position="333"/>
    </location>
</feature>
<dbReference type="GO" id="GO:0005886">
    <property type="term" value="C:plasma membrane"/>
    <property type="evidence" value="ECO:0007669"/>
    <property type="project" value="UniProtKB-SubCell"/>
</dbReference>
<organism evidence="9 10">
    <name type="scientific">Peptostreptococcus porci</name>
    <dbReference type="NCBI Taxonomy" id="2652282"/>
    <lineage>
        <taxon>Bacteria</taxon>
        <taxon>Bacillati</taxon>
        <taxon>Bacillota</taxon>
        <taxon>Clostridia</taxon>
        <taxon>Peptostreptococcales</taxon>
        <taxon>Peptostreptococcaceae</taxon>
        <taxon>Peptostreptococcus</taxon>
    </lineage>
</organism>
<evidence type="ECO:0000256" key="3">
    <source>
        <dbReference type="ARBA" id="ARBA00022692"/>
    </source>
</evidence>
<dbReference type="PANTHER" id="PTHR30572">
    <property type="entry name" value="MEMBRANE COMPONENT OF TRANSPORTER-RELATED"/>
    <property type="match status" value="1"/>
</dbReference>
<keyword evidence="10" id="KW-1185">Reference proteome</keyword>
<accession>A0A6N7X1G2</accession>
<dbReference type="InterPro" id="IPR050250">
    <property type="entry name" value="Macrolide_Exporter_MacB"/>
</dbReference>
<keyword evidence="4 7" id="KW-1133">Transmembrane helix</keyword>
<proteinExistence type="inferred from homology"/>
<evidence type="ECO:0000256" key="6">
    <source>
        <dbReference type="ARBA" id="ARBA00038076"/>
    </source>
</evidence>
<feature type="domain" description="ABC3 transporter permease C-terminal" evidence="8">
    <location>
        <begin position="264"/>
        <end position="383"/>
    </location>
</feature>
<protein>
    <submittedName>
        <fullName evidence="9">ABC transporter permease</fullName>
    </submittedName>
</protein>
<dbReference type="AlphaFoldDB" id="A0A6N7X1G2"/>
<sequence>MKTTNKRIWLGIRKRLGRNFSLFLLLVMMISSVSGFLVTADSVLIKYDEIMRDGNVEDGQFTTAYPLDENVLNEIDKLNVYVEKMAYFEVKMDGNNNLRIYENRKVIDKAVVTKGRIATNDSEITLNRLYAENNNINIGEKLTIPSSYFKDGKSRTLSVVGFVSTPDYNAVFSKNTELMFDAQSFGIGMIDKSLMDKAVQSSLVYQNGYKFNDKVNDNTSKSKHKKILDIVSKKNILMSFMPKDSNNAITFMIDDMGGDKPMMIVFFCIMLSVISLVFWAISSSIITEEAGIIGTLMANGYRRSELIKLYLSGPVIITIFAGIVGNILGYTVMTKPMESMYYKSFELPNFEPYFNMDAFVMTTIIPVVIMLAINVICISRKMRFSPLEFIRGALTKKGRKKARNVPFKKFKTRFISRVIIKQKGDYAVMMIGIFISSILLFYGLSINPTFDNYTKNTREGMVSNYQYILKVPVELNSEKTNNGAKQMDNNLDLTSRGVEKLTISSSQIYIPIRGEKEDISIIGVSENSRYFKNLKVANNPEHIIASKSLCKKAGLQIGDSVDVWDKFTGKKKIYKIVGVYDYPSSLSLFMSKDILNKNIDKDQEYFNCYLSDHKLDIDENYVATIIDKSVAGDAGKQLKQIMGPLIGVFSTVSALFFFIIMFMLTKLILEKNSLNIAYLKVFGYRTKEIKSIYLGGSTFVLLLTIALGIPLEIKSLEYISLIAMSKFSGYFEMTIDKKSVIVAIIVPVFVYILIMVLQMRKISRMSFAEALKNRE</sequence>
<feature type="transmembrane region" description="Helical" evidence="7">
    <location>
        <begin position="739"/>
        <end position="757"/>
    </location>
</feature>
<dbReference type="PANTHER" id="PTHR30572:SF4">
    <property type="entry name" value="ABC TRANSPORTER PERMEASE YTRF"/>
    <property type="match status" value="1"/>
</dbReference>
<feature type="transmembrane region" description="Helical" evidence="7">
    <location>
        <begin position="426"/>
        <end position="444"/>
    </location>
</feature>
<keyword evidence="3 7" id="KW-0812">Transmembrane</keyword>
<evidence type="ECO:0000256" key="2">
    <source>
        <dbReference type="ARBA" id="ARBA00022475"/>
    </source>
</evidence>
<dbReference type="Proteomes" id="UP000440713">
    <property type="component" value="Unassembled WGS sequence"/>
</dbReference>
<name>A0A6N7X1G2_9FIRM</name>
<feature type="transmembrane region" description="Helical" evidence="7">
    <location>
        <begin position="690"/>
        <end position="711"/>
    </location>
</feature>
<dbReference type="InterPro" id="IPR003838">
    <property type="entry name" value="ABC3_permease_C"/>
</dbReference>
<evidence type="ECO:0000256" key="4">
    <source>
        <dbReference type="ARBA" id="ARBA00022989"/>
    </source>
</evidence>
<feature type="transmembrane region" description="Helical" evidence="7">
    <location>
        <begin position="353"/>
        <end position="377"/>
    </location>
</feature>
<evidence type="ECO:0000256" key="5">
    <source>
        <dbReference type="ARBA" id="ARBA00023136"/>
    </source>
</evidence>
<comment type="subcellular location">
    <subcellularLocation>
        <location evidence="1">Cell membrane</location>
        <topology evidence="1">Multi-pass membrane protein</topology>
    </subcellularLocation>
</comment>
<feature type="domain" description="ABC3 transporter permease C-terminal" evidence="8">
    <location>
        <begin position="648"/>
        <end position="766"/>
    </location>
</feature>
<comment type="similarity">
    <text evidence="6">Belongs to the ABC-4 integral membrane protein family.</text>
</comment>
<evidence type="ECO:0000313" key="9">
    <source>
        <dbReference type="EMBL" id="MST62985.1"/>
    </source>
</evidence>
<comment type="caution">
    <text evidence="9">The sequence shown here is derived from an EMBL/GenBank/DDBJ whole genome shotgun (WGS) entry which is preliminary data.</text>
</comment>
<evidence type="ECO:0000256" key="7">
    <source>
        <dbReference type="SAM" id="Phobius"/>
    </source>
</evidence>
<feature type="transmembrane region" description="Helical" evidence="7">
    <location>
        <begin position="645"/>
        <end position="669"/>
    </location>
</feature>
<keyword evidence="5 7" id="KW-0472">Membrane</keyword>
<evidence type="ECO:0000256" key="1">
    <source>
        <dbReference type="ARBA" id="ARBA00004651"/>
    </source>
</evidence>
<dbReference type="RefSeq" id="WP_154538455.1">
    <property type="nucleotide sequence ID" value="NZ_VUNE01000004.1"/>
</dbReference>
<dbReference type="GO" id="GO:0022857">
    <property type="term" value="F:transmembrane transporter activity"/>
    <property type="evidence" value="ECO:0007669"/>
    <property type="project" value="TreeGrafter"/>
</dbReference>
<reference evidence="9 10" key="1">
    <citation type="submission" date="2019-08" db="EMBL/GenBank/DDBJ databases">
        <title>In-depth cultivation of the pig gut microbiome towards novel bacterial diversity and tailored functional studies.</title>
        <authorList>
            <person name="Wylensek D."/>
            <person name="Hitch T.C.A."/>
            <person name="Clavel T."/>
        </authorList>
    </citation>
    <scope>NUCLEOTIDE SEQUENCE [LARGE SCALE GENOMIC DNA]</scope>
    <source>
        <strain evidence="9 10">WCA-SAB-591-4A-A</strain>
    </source>
</reference>
<evidence type="ECO:0000313" key="10">
    <source>
        <dbReference type="Proteomes" id="UP000440713"/>
    </source>
</evidence>